<feature type="non-terminal residue" evidence="3">
    <location>
        <position position="1"/>
    </location>
</feature>
<dbReference type="AlphaFoldDB" id="A0A8S2YN93"/>
<reference evidence="3" key="1">
    <citation type="submission" date="2021-02" db="EMBL/GenBank/DDBJ databases">
        <authorList>
            <person name="Nowell W R."/>
        </authorList>
    </citation>
    <scope>NUCLEOTIDE SEQUENCE</scope>
</reference>
<keyword evidence="2" id="KW-1133">Transmembrane helix</keyword>
<evidence type="ECO:0000313" key="4">
    <source>
        <dbReference type="Proteomes" id="UP000676336"/>
    </source>
</evidence>
<accession>A0A8S2YN93</accession>
<feature type="coiled-coil region" evidence="1">
    <location>
        <begin position="147"/>
        <end position="174"/>
    </location>
</feature>
<evidence type="ECO:0000256" key="1">
    <source>
        <dbReference type="SAM" id="Coils"/>
    </source>
</evidence>
<sequence length="207" mass="24479">FERQKKNENSPKFLFTFTSNGSTLYRLKIGSKTGITNSLFNSNHHLFLYKQKSTLINDHASATQDRTKYDHDIKLHTDGLIKTIIKNSRELYSNLRDDFRANWGFNTVLIIIVFSYIGVFIGRFKLEYDKTKLEYEKGRLRAVFFHLGEEEQMNEKAKLEHEKAKREEKQMELDHAYKMMELSLRENFDPQRIKQILSNEQTPSSSK</sequence>
<keyword evidence="2" id="KW-0812">Transmembrane</keyword>
<dbReference type="Proteomes" id="UP000676336">
    <property type="component" value="Unassembled WGS sequence"/>
</dbReference>
<evidence type="ECO:0000313" key="3">
    <source>
        <dbReference type="EMBL" id="CAF4570633.1"/>
    </source>
</evidence>
<gene>
    <name evidence="3" type="ORF">SMN809_LOCUS37841</name>
</gene>
<proteinExistence type="predicted"/>
<feature type="transmembrane region" description="Helical" evidence="2">
    <location>
        <begin position="103"/>
        <end position="122"/>
    </location>
</feature>
<name>A0A8S2YN93_9BILA</name>
<protein>
    <submittedName>
        <fullName evidence="3">Uncharacterized protein</fullName>
    </submittedName>
</protein>
<keyword evidence="2" id="KW-0472">Membrane</keyword>
<keyword evidence="1" id="KW-0175">Coiled coil</keyword>
<dbReference type="EMBL" id="CAJOBI010097186">
    <property type="protein sequence ID" value="CAF4570633.1"/>
    <property type="molecule type" value="Genomic_DNA"/>
</dbReference>
<comment type="caution">
    <text evidence="3">The sequence shown here is derived from an EMBL/GenBank/DDBJ whole genome shotgun (WGS) entry which is preliminary data.</text>
</comment>
<organism evidence="3 4">
    <name type="scientific">Rotaria magnacalcarata</name>
    <dbReference type="NCBI Taxonomy" id="392030"/>
    <lineage>
        <taxon>Eukaryota</taxon>
        <taxon>Metazoa</taxon>
        <taxon>Spiralia</taxon>
        <taxon>Gnathifera</taxon>
        <taxon>Rotifera</taxon>
        <taxon>Eurotatoria</taxon>
        <taxon>Bdelloidea</taxon>
        <taxon>Philodinida</taxon>
        <taxon>Philodinidae</taxon>
        <taxon>Rotaria</taxon>
    </lineage>
</organism>
<evidence type="ECO:0000256" key="2">
    <source>
        <dbReference type="SAM" id="Phobius"/>
    </source>
</evidence>